<dbReference type="CDD" id="cd17724">
    <property type="entry name" value="BRCT_p53bp1_rpt2"/>
    <property type="match status" value="1"/>
</dbReference>
<feature type="compositionally biased region" description="Polar residues" evidence="4">
    <location>
        <begin position="133"/>
        <end position="142"/>
    </location>
</feature>
<dbReference type="PROSITE" id="PS50172">
    <property type="entry name" value="BRCT"/>
    <property type="match status" value="1"/>
</dbReference>
<dbReference type="PANTHER" id="PTHR15321:SF3">
    <property type="entry name" value="TP53-BINDING PROTEIN 1"/>
    <property type="match status" value="1"/>
</dbReference>
<feature type="compositionally biased region" description="Acidic residues" evidence="4">
    <location>
        <begin position="260"/>
        <end position="272"/>
    </location>
</feature>
<dbReference type="OrthoDB" id="129353at2759"/>
<dbReference type="CDD" id="cd17745">
    <property type="entry name" value="BRCT_p53bp1_rpt1"/>
    <property type="match status" value="1"/>
</dbReference>
<dbReference type="OMA" id="YYPARII"/>
<feature type="region of interest" description="Disordered" evidence="4">
    <location>
        <begin position="1"/>
        <end position="41"/>
    </location>
</feature>
<evidence type="ECO:0000313" key="7">
    <source>
        <dbReference type="Proteomes" id="UP000219338"/>
    </source>
</evidence>
<dbReference type="Proteomes" id="UP000219338">
    <property type="component" value="Unassembled WGS sequence"/>
</dbReference>
<comment type="subcellular location">
    <subcellularLocation>
        <location evidence="1">Nucleus</location>
    </subcellularLocation>
</comment>
<keyword evidence="3" id="KW-0539">Nucleus</keyword>
<evidence type="ECO:0000313" key="6">
    <source>
        <dbReference type="EMBL" id="SJL00572.1"/>
    </source>
</evidence>
<feature type="compositionally biased region" description="Low complexity" evidence="4">
    <location>
        <begin position="221"/>
        <end position="245"/>
    </location>
</feature>
<dbReference type="AlphaFoldDB" id="A0A284QVU8"/>
<feature type="compositionally biased region" description="Low complexity" evidence="4">
    <location>
        <begin position="672"/>
        <end position="681"/>
    </location>
</feature>
<organism evidence="6 7">
    <name type="scientific">Armillaria ostoyae</name>
    <name type="common">Armillaria root rot fungus</name>
    <dbReference type="NCBI Taxonomy" id="47428"/>
    <lineage>
        <taxon>Eukaryota</taxon>
        <taxon>Fungi</taxon>
        <taxon>Dikarya</taxon>
        <taxon>Basidiomycota</taxon>
        <taxon>Agaricomycotina</taxon>
        <taxon>Agaricomycetes</taxon>
        <taxon>Agaricomycetidae</taxon>
        <taxon>Agaricales</taxon>
        <taxon>Marasmiineae</taxon>
        <taxon>Physalacriaceae</taxon>
        <taxon>Armillaria</taxon>
    </lineage>
</organism>
<keyword evidence="7" id="KW-1185">Reference proteome</keyword>
<evidence type="ECO:0000259" key="5">
    <source>
        <dbReference type="PROSITE" id="PS50172"/>
    </source>
</evidence>
<feature type="compositionally biased region" description="Basic and acidic residues" evidence="4">
    <location>
        <begin position="19"/>
        <end position="29"/>
    </location>
</feature>
<feature type="region of interest" description="Disordered" evidence="4">
    <location>
        <begin position="529"/>
        <end position="695"/>
    </location>
</feature>
<dbReference type="GO" id="GO:0042393">
    <property type="term" value="F:histone binding"/>
    <property type="evidence" value="ECO:0007669"/>
    <property type="project" value="TreeGrafter"/>
</dbReference>
<dbReference type="GO" id="GO:0005634">
    <property type="term" value="C:nucleus"/>
    <property type="evidence" value="ECO:0007669"/>
    <property type="project" value="UniProtKB-SubCell"/>
</dbReference>
<feature type="region of interest" description="Disordered" evidence="4">
    <location>
        <begin position="124"/>
        <end position="192"/>
    </location>
</feature>
<evidence type="ECO:0000256" key="1">
    <source>
        <dbReference type="ARBA" id="ARBA00004123"/>
    </source>
</evidence>
<feature type="compositionally biased region" description="Basic and acidic residues" evidence="4">
    <location>
        <begin position="640"/>
        <end position="651"/>
    </location>
</feature>
<dbReference type="InterPro" id="IPR047250">
    <property type="entry name" value="BRCT_p53bp1-like_rpt2"/>
</dbReference>
<feature type="compositionally biased region" description="Low complexity" evidence="4">
    <location>
        <begin position="554"/>
        <end position="563"/>
    </location>
</feature>
<accession>A0A284QVU8</accession>
<sequence>MAYNILDDCQDINMPPNHGDAHVSGKDTTSDSSRTSVYPTPTYHFHGLGNTQTQSESQVNNDFYDFNDGSQKENMSAPEAIVEPKIAFIQASSPVPTSVNGVEARGTKGSYVGSPLEMTKTKGVTFKSPRAATISSHATPNRRSLAPTAPITSRSASTPSPRISRKAVQEESSFHTGAQPESKVSASPAQGEAERMFSIRPTVYATSSPERVAKVLVEATPSLSGGSRSPSQQSQNSQDSSQRSDNSSDEFLVGAQPRPEDEDEDMYEDVNEEPFSTRNLNADMDIDLPPVADSLHTSPSPYGASADWDTQLDEQTQPATQIATQPSTQVDDSLALGTAATGGSSVVTDPQLYAKIRLVIQSVGREKCRRYLGHIPGLDLDHFDPDDYKSSIPPSTLNPVMSSDVDSMDDIVETQPSNEDEEEIRRRAATLANPQGNSFQAGTVDDSMDIVPDSEPQGEFHPSPKVPTPTFRTKGTAKDDFSEVVPDSLAVDLTEEPLVETRIDLRREEEEEEDASDNLPLALKAVIKDKGKGRADVTPAPKRSLSNNTHETLTPPATVTPAARARGKFKTGSHSSFKDGEVPSSIPEEMAVSTEPHALRNKGKGKGKPVELQSTRRSRNPRGLRKRDYSELSGDEMDIGETKPKVERDDSALPGTSNRKRKRGDTDLSRAVSQSSRAGDSSRSKRSRSVVSTATHSRFNSGDRVFAFHENLFYPATFEEEVGDDLWVRYDGETRSIRSKDARSFAELRPGDCVSIVDPSIDNVLIGGSVRTILEDREGIEFVDNHGEVREVAMSMLRLSPTVLKNSWNERAVGIFSGYGFILSCSEDQSKRDSFSSRIKNAGGKVIADWTNALELDGTHTTTNKWVINASDAKWRLSSVERLFLLADQHSEKPKYLIALALGVPCIRLRWIEESLEANEVLDWGSHLLEAGRYCFDGPLISQMINLEWGTDQGFKMEDIMHNPVAMKVLRGKKVICYSEEFFPPKQTRSDREKERKAPTLCPLIMLAMGAERVEAHRKNSRCQLSNDTLRLADYVVYKDQKPTDPNLKGLMNLVNWQWVKQCLIAGKILERVV</sequence>
<dbReference type="SMART" id="SM00292">
    <property type="entry name" value="BRCT"/>
    <property type="match status" value="1"/>
</dbReference>
<feature type="compositionally biased region" description="Basic residues" evidence="4">
    <location>
        <begin position="616"/>
        <end position="625"/>
    </location>
</feature>
<dbReference type="GO" id="GO:0045944">
    <property type="term" value="P:positive regulation of transcription by RNA polymerase II"/>
    <property type="evidence" value="ECO:0007669"/>
    <property type="project" value="TreeGrafter"/>
</dbReference>
<protein>
    <recommendedName>
        <fullName evidence="5">BRCT domain-containing protein</fullName>
    </recommendedName>
</protein>
<dbReference type="InterPro" id="IPR047252">
    <property type="entry name" value="TP53BP1-like"/>
</dbReference>
<proteinExistence type="predicted"/>
<name>A0A284QVU8_ARMOS</name>
<dbReference type="PANTHER" id="PTHR15321">
    <property type="entry name" value="TUMOR SUPPRESSOR P53-BINDING PROTEIN 1"/>
    <property type="match status" value="1"/>
</dbReference>
<dbReference type="Gene3D" id="3.40.50.10190">
    <property type="entry name" value="BRCT domain"/>
    <property type="match status" value="1"/>
</dbReference>
<evidence type="ECO:0000256" key="3">
    <source>
        <dbReference type="ARBA" id="ARBA00023242"/>
    </source>
</evidence>
<keyword evidence="2" id="KW-0227">DNA damage</keyword>
<feature type="region of interest" description="Disordered" evidence="4">
    <location>
        <begin position="221"/>
        <end position="306"/>
    </location>
</feature>
<dbReference type="STRING" id="47428.A0A284QVU8"/>
<dbReference type="InterPro" id="IPR036420">
    <property type="entry name" value="BRCT_dom_sf"/>
</dbReference>
<dbReference type="GO" id="GO:0000077">
    <property type="term" value="P:DNA damage checkpoint signaling"/>
    <property type="evidence" value="ECO:0007669"/>
    <property type="project" value="TreeGrafter"/>
</dbReference>
<dbReference type="InterPro" id="IPR047249">
    <property type="entry name" value="BRCT_p53bp1-like_rpt1"/>
</dbReference>
<feature type="compositionally biased region" description="Polar residues" evidence="4">
    <location>
        <begin position="150"/>
        <end position="161"/>
    </location>
</feature>
<feature type="compositionally biased region" description="Polar residues" evidence="4">
    <location>
        <begin position="30"/>
        <end position="39"/>
    </location>
</feature>
<evidence type="ECO:0000256" key="2">
    <source>
        <dbReference type="ARBA" id="ARBA00022763"/>
    </source>
</evidence>
<evidence type="ECO:0000256" key="4">
    <source>
        <dbReference type="SAM" id="MobiDB-lite"/>
    </source>
</evidence>
<dbReference type="EMBL" id="FUEG01000002">
    <property type="protein sequence ID" value="SJL00572.1"/>
    <property type="molecule type" value="Genomic_DNA"/>
</dbReference>
<gene>
    <name evidence="6" type="ORF">ARMOST_03885</name>
</gene>
<dbReference type="InterPro" id="IPR001357">
    <property type="entry name" value="BRCT_dom"/>
</dbReference>
<feature type="domain" description="BRCT" evidence="5">
    <location>
        <begin position="811"/>
        <end position="929"/>
    </location>
</feature>
<dbReference type="Pfam" id="PF00533">
    <property type="entry name" value="BRCT"/>
    <property type="match status" value="1"/>
</dbReference>
<reference evidence="7" key="1">
    <citation type="journal article" date="2017" name="Nat. Ecol. Evol.">
        <title>Genome expansion and lineage-specific genetic innovations in the forest pathogenic fungi Armillaria.</title>
        <authorList>
            <person name="Sipos G."/>
            <person name="Prasanna A.N."/>
            <person name="Walter M.C."/>
            <person name="O'Connor E."/>
            <person name="Balint B."/>
            <person name="Krizsan K."/>
            <person name="Kiss B."/>
            <person name="Hess J."/>
            <person name="Varga T."/>
            <person name="Slot J."/>
            <person name="Riley R."/>
            <person name="Boka B."/>
            <person name="Rigling D."/>
            <person name="Barry K."/>
            <person name="Lee J."/>
            <person name="Mihaltcheva S."/>
            <person name="LaButti K."/>
            <person name="Lipzen A."/>
            <person name="Waldron R."/>
            <person name="Moloney N.M."/>
            <person name="Sperisen C."/>
            <person name="Kredics L."/>
            <person name="Vagvoelgyi C."/>
            <person name="Patrignani A."/>
            <person name="Fitzpatrick D."/>
            <person name="Nagy I."/>
            <person name="Doyle S."/>
            <person name="Anderson J.B."/>
            <person name="Grigoriev I.V."/>
            <person name="Gueldener U."/>
            <person name="Muensterkoetter M."/>
            <person name="Nagy L.G."/>
        </authorList>
    </citation>
    <scope>NUCLEOTIDE SEQUENCE [LARGE SCALE GENOMIC DNA]</scope>
    <source>
        <strain evidence="7">C18/9</strain>
    </source>
</reference>
<dbReference type="SUPFAM" id="SSF52113">
    <property type="entry name" value="BRCT domain"/>
    <property type="match status" value="1"/>
</dbReference>